<gene>
    <name evidence="2" type="ORF">ATJ97_1669</name>
</gene>
<dbReference type="AlphaFoldDB" id="A0A2A9EJQ3"/>
<organism evidence="2 3">
    <name type="scientific">Georgenia soli</name>
    <dbReference type="NCBI Taxonomy" id="638953"/>
    <lineage>
        <taxon>Bacteria</taxon>
        <taxon>Bacillati</taxon>
        <taxon>Actinomycetota</taxon>
        <taxon>Actinomycetes</taxon>
        <taxon>Micrococcales</taxon>
        <taxon>Bogoriellaceae</taxon>
        <taxon>Georgenia</taxon>
    </lineage>
</organism>
<dbReference type="EMBL" id="PDJI01000004">
    <property type="protein sequence ID" value="PFG39174.1"/>
    <property type="molecule type" value="Genomic_DNA"/>
</dbReference>
<dbReference type="RefSeq" id="WP_098483326.1">
    <property type="nucleotide sequence ID" value="NZ_PDJI01000004.1"/>
</dbReference>
<evidence type="ECO:0000256" key="1">
    <source>
        <dbReference type="RuleBase" id="RU362001"/>
    </source>
</evidence>
<dbReference type="SUPFAM" id="SSF140453">
    <property type="entry name" value="EsxAB dimer-like"/>
    <property type="match status" value="1"/>
</dbReference>
<proteinExistence type="inferred from homology"/>
<evidence type="ECO:0000313" key="3">
    <source>
        <dbReference type="Proteomes" id="UP000222106"/>
    </source>
</evidence>
<dbReference type="InterPro" id="IPR010310">
    <property type="entry name" value="T7SS_ESAT-6-like"/>
</dbReference>
<dbReference type="InterPro" id="IPR036689">
    <property type="entry name" value="ESAT-6-like_sf"/>
</dbReference>
<dbReference type="Pfam" id="PF06013">
    <property type="entry name" value="WXG100"/>
    <property type="match status" value="1"/>
</dbReference>
<dbReference type="Proteomes" id="UP000222106">
    <property type="component" value="Unassembled WGS sequence"/>
</dbReference>
<sequence length="96" mass="10035">MARFQVDSAEVALAAAQTRTTTATLRAEAAAMMNHLVQLQASWTGSASAAFGACADQWRATQAQVEASLEQITIALDAASRTYADAEASAQGLFAR</sequence>
<dbReference type="NCBIfam" id="TIGR03930">
    <property type="entry name" value="WXG100_ESAT6"/>
    <property type="match status" value="1"/>
</dbReference>
<keyword evidence="3" id="KW-1185">Reference proteome</keyword>
<evidence type="ECO:0000313" key="2">
    <source>
        <dbReference type="EMBL" id="PFG39174.1"/>
    </source>
</evidence>
<name>A0A2A9EJQ3_9MICO</name>
<accession>A0A2A9EJQ3</accession>
<reference evidence="2 3" key="1">
    <citation type="submission" date="2017-10" db="EMBL/GenBank/DDBJ databases">
        <title>Sequencing the genomes of 1000 actinobacteria strains.</title>
        <authorList>
            <person name="Klenk H.-P."/>
        </authorList>
    </citation>
    <scope>NUCLEOTIDE SEQUENCE [LARGE SCALE GENOMIC DNA]</scope>
    <source>
        <strain evidence="2 3">DSM 21838</strain>
    </source>
</reference>
<dbReference type="OrthoDB" id="4231069at2"/>
<comment type="caution">
    <text evidence="2">The sequence shown here is derived from an EMBL/GenBank/DDBJ whole genome shotgun (WGS) entry which is preliminary data.</text>
</comment>
<comment type="similarity">
    <text evidence="1">Belongs to the WXG100 family.</text>
</comment>
<dbReference type="Gene3D" id="1.10.287.1060">
    <property type="entry name" value="ESAT-6-like"/>
    <property type="match status" value="1"/>
</dbReference>
<protein>
    <recommendedName>
        <fullName evidence="1">ESAT-6-like protein</fullName>
    </recommendedName>
</protein>